<dbReference type="Gene3D" id="3.10.180.10">
    <property type="entry name" value="2,3-Dihydroxybiphenyl 1,2-Dioxygenase, domain 1"/>
    <property type="match status" value="1"/>
</dbReference>
<dbReference type="SUPFAM" id="SSF54593">
    <property type="entry name" value="Glyoxalase/Bleomycin resistance protein/Dihydroxybiphenyl dioxygenase"/>
    <property type="match status" value="1"/>
</dbReference>
<protein>
    <recommendedName>
        <fullName evidence="1">VOC domain-containing protein</fullName>
    </recommendedName>
</protein>
<dbReference type="InterPro" id="IPR037523">
    <property type="entry name" value="VOC_core"/>
</dbReference>
<proteinExistence type="predicted"/>
<reference evidence="2" key="1">
    <citation type="journal article" date="2023" name="Mol. Phylogenet. Evol.">
        <title>Genome-scale phylogeny and comparative genomics of the fungal order Sordariales.</title>
        <authorList>
            <person name="Hensen N."/>
            <person name="Bonometti L."/>
            <person name="Westerberg I."/>
            <person name="Brannstrom I.O."/>
            <person name="Guillou S."/>
            <person name="Cros-Aarteil S."/>
            <person name="Calhoun S."/>
            <person name="Haridas S."/>
            <person name="Kuo A."/>
            <person name="Mondo S."/>
            <person name="Pangilinan J."/>
            <person name="Riley R."/>
            <person name="LaButti K."/>
            <person name="Andreopoulos B."/>
            <person name="Lipzen A."/>
            <person name="Chen C."/>
            <person name="Yan M."/>
            <person name="Daum C."/>
            <person name="Ng V."/>
            <person name="Clum A."/>
            <person name="Steindorff A."/>
            <person name="Ohm R.A."/>
            <person name="Martin F."/>
            <person name="Silar P."/>
            <person name="Natvig D.O."/>
            <person name="Lalanne C."/>
            <person name="Gautier V."/>
            <person name="Ament-Velasquez S.L."/>
            <person name="Kruys A."/>
            <person name="Hutchinson M.I."/>
            <person name="Powell A.J."/>
            <person name="Barry K."/>
            <person name="Miller A.N."/>
            <person name="Grigoriev I.V."/>
            <person name="Debuchy R."/>
            <person name="Gladieux P."/>
            <person name="Hiltunen Thoren M."/>
            <person name="Johannesson H."/>
        </authorList>
    </citation>
    <scope>NUCLEOTIDE SEQUENCE</scope>
    <source>
        <strain evidence="2">CBS 757.83</strain>
    </source>
</reference>
<dbReference type="InterPro" id="IPR004360">
    <property type="entry name" value="Glyas_Fos-R_dOase_dom"/>
</dbReference>
<name>A0AAN6PVE0_9PEZI</name>
<gene>
    <name evidence="2" type="ORF">N658DRAFT_480910</name>
</gene>
<dbReference type="InterPro" id="IPR052164">
    <property type="entry name" value="Anthracycline_SecMetBiosynth"/>
</dbReference>
<feature type="domain" description="VOC" evidence="1">
    <location>
        <begin position="11"/>
        <end position="140"/>
    </location>
</feature>
<comment type="caution">
    <text evidence="2">The sequence shown here is derived from an EMBL/GenBank/DDBJ whole genome shotgun (WGS) entry which is preliminary data.</text>
</comment>
<reference evidence="2" key="2">
    <citation type="submission" date="2023-05" db="EMBL/GenBank/DDBJ databases">
        <authorList>
            <consortium name="Lawrence Berkeley National Laboratory"/>
            <person name="Steindorff A."/>
            <person name="Hensen N."/>
            <person name="Bonometti L."/>
            <person name="Westerberg I."/>
            <person name="Brannstrom I.O."/>
            <person name="Guillou S."/>
            <person name="Cros-Aarteil S."/>
            <person name="Calhoun S."/>
            <person name="Haridas S."/>
            <person name="Kuo A."/>
            <person name="Mondo S."/>
            <person name="Pangilinan J."/>
            <person name="Riley R."/>
            <person name="Labutti K."/>
            <person name="Andreopoulos B."/>
            <person name="Lipzen A."/>
            <person name="Chen C."/>
            <person name="Yanf M."/>
            <person name="Daum C."/>
            <person name="Ng V."/>
            <person name="Clum A."/>
            <person name="Ohm R."/>
            <person name="Martin F."/>
            <person name="Silar P."/>
            <person name="Natvig D."/>
            <person name="Lalanne C."/>
            <person name="Gautier V."/>
            <person name="Ament-Velasquez S.L."/>
            <person name="Kruys A."/>
            <person name="Hutchinson M.I."/>
            <person name="Powell A.J."/>
            <person name="Barry K."/>
            <person name="Miller A.N."/>
            <person name="Grigoriev I.V."/>
            <person name="Debuchy R."/>
            <person name="Gladieux P."/>
            <person name="Thoren M.H."/>
            <person name="Johannesson H."/>
        </authorList>
    </citation>
    <scope>NUCLEOTIDE SEQUENCE</scope>
    <source>
        <strain evidence="2">CBS 757.83</strain>
    </source>
</reference>
<dbReference type="PANTHER" id="PTHR33993">
    <property type="entry name" value="GLYOXALASE-RELATED"/>
    <property type="match status" value="1"/>
</dbReference>
<dbReference type="Proteomes" id="UP001305647">
    <property type="component" value="Unassembled WGS sequence"/>
</dbReference>
<dbReference type="Pfam" id="PF00903">
    <property type="entry name" value="Glyoxalase"/>
    <property type="match status" value="1"/>
</dbReference>
<accession>A0AAN6PVE0</accession>
<dbReference type="PROSITE" id="PS51819">
    <property type="entry name" value="VOC"/>
    <property type="match status" value="1"/>
</dbReference>
<evidence type="ECO:0000313" key="3">
    <source>
        <dbReference type="Proteomes" id="UP001305647"/>
    </source>
</evidence>
<dbReference type="InterPro" id="IPR029068">
    <property type="entry name" value="Glyas_Bleomycin-R_OHBP_Dase"/>
</dbReference>
<keyword evidence="3" id="KW-1185">Reference proteome</keyword>
<dbReference type="EMBL" id="MU863723">
    <property type="protein sequence ID" value="KAK4096292.1"/>
    <property type="molecule type" value="Genomic_DNA"/>
</dbReference>
<organism evidence="2 3">
    <name type="scientific">Parathielavia hyrcaniae</name>
    <dbReference type="NCBI Taxonomy" id="113614"/>
    <lineage>
        <taxon>Eukaryota</taxon>
        <taxon>Fungi</taxon>
        <taxon>Dikarya</taxon>
        <taxon>Ascomycota</taxon>
        <taxon>Pezizomycotina</taxon>
        <taxon>Sordariomycetes</taxon>
        <taxon>Sordariomycetidae</taxon>
        <taxon>Sordariales</taxon>
        <taxon>Chaetomiaceae</taxon>
        <taxon>Parathielavia</taxon>
    </lineage>
</organism>
<evidence type="ECO:0000313" key="2">
    <source>
        <dbReference type="EMBL" id="KAK4096292.1"/>
    </source>
</evidence>
<evidence type="ECO:0000259" key="1">
    <source>
        <dbReference type="PROSITE" id="PS51819"/>
    </source>
</evidence>
<sequence length="144" mass="15809">MSTWQPPKPGRPVWLGISAKNVSRAEQFYATVFNWTYRDHPASDNQPEQSKTRLFDFNPDVSLSGGLLHQPEKEIPGCPAAGPGGICVYWLVEDLDKIATVIEQAGGKMVGSQEAQKEGKFGLYRFFEDTEGNVGAVYQVVGSS</sequence>
<dbReference type="AlphaFoldDB" id="A0AAN6PVE0"/>